<dbReference type="AlphaFoldDB" id="C2KIT1"/>
<comment type="caution">
    <text evidence="1">The sequence shown here is derived from an EMBL/GenBank/DDBJ whole genome shotgun (WGS) entry which is preliminary data.</text>
</comment>
<evidence type="ECO:0000313" key="1">
    <source>
        <dbReference type="EMBL" id="EEJ42857.1"/>
    </source>
</evidence>
<dbReference type="Proteomes" id="UP000004283">
    <property type="component" value="Unassembled WGS sequence"/>
</dbReference>
<accession>C2KIT1</accession>
<organism evidence="1 2">
    <name type="scientific">Leuconostoc mesenteroides subsp. cremoris ATCC 19254</name>
    <dbReference type="NCBI Taxonomy" id="586220"/>
    <lineage>
        <taxon>Bacteria</taxon>
        <taxon>Bacillati</taxon>
        <taxon>Bacillota</taxon>
        <taxon>Bacilli</taxon>
        <taxon>Lactobacillales</taxon>
        <taxon>Lactobacillaceae</taxon>
        <taxon>Leuconostoc</taxon>
    </lineage>
</organism>
<dbReference type="HOGENOM" id="CLU_1872895_0_0_9"/>
<gene>
    <name evidence="1" type="ORF">HMPREF0555_0547</name>
</gene>
<dbReference type="EMBL" id="ACKV01000024">
    <property type="protein sequence ID" value="EEJ42857.1"/>
    <property type="molecule type" value="Genomic_DNA"/>
</dbReference>
<protein>
    <submittedName>
        <fullName evidence="1">Uncharacterized protein</fullName>
    </submittedName>
</protein>
<reference evidence="1 2" key="1">
    <citation type="submission" date="2009-04" db="EMBL/GenBank/DDBJ databases">
        <authorList>
            <person name="Qin X."/>
            <person name="Bachman B."/>
            <person name="Battles P."/>
            <person name="Bell A."/>
            <person name="Bess C."/>
            <person name="Bickham C."/>
            <person name="Chaboub L."/>
            <person name="Chen D."/>
            <person name="Coyle M."/>
            <person name="Deiros D.R."/>
            <person name="Dinh H."/>
            <person name="Forbes L."/>
            <person name="Fowler G."/>
            <person name="Francisco L."/>
            <person name="Fu Q."/>
            <person name="Gubbala S."/>
            <person name="Hale W."/>
            <person name="Han Y."/>
            <person name="Hemphill L."/>
            <person name="Highlander S.K."/>
            <person name="Hirani K."/>
            <person name="Hogues M."/>
            <person name="Jackson L."/>
            <person name="Jakkamsetti A."/>
            <person name="Javaid M."/>
            <person name="Jiang H."/>
            <person name="Korchina V."/>
            <person name="Kovar C."/>
            <person name="Lara F."/>
            <person name="Lee S."/>
            <person name="Mata R."/>
            <person name="Mathew T."/>
            <person name="Moen C."/>
            <person name="Morales K."/>
            <person name="Munidasa M."/>
            <person name="Nazareth L."/>
            <person name="Ngo R."/>
            <person name="Nguyen L."/>
            <person name="Okwuonu G."/>
            <person name="Ongeri F."/>
            <person name="Patil S."/>
            <person name="Petrosino J."/>
            <person name="Pham C."/>
            <person name="Pham P."/>
            <person name="Pu L.-L."/>
            <person name="Puazo M."/>
            <person name="Raj R."/>
            <person name="Reid J."/>
            <person name="Rouhana J."/>
            <person name="Saada N."/>
            <person name="Shang Y."/>
            <person name="Simmons D."/>
            <person name="Thornton R."/>
            <person name="Warren J."/>
            <person name="Weissenberger G."/>
            <person name="Zhang J."/>
            <person name="Zhang L."/>
            <person name="Zhou C."/>
            <person name="Zhu D."/>
            <person name="Muzny D."/>
            <person name="Worley K."/>
            <person name="Gibbs R."/>
        </authorList>
    </citation>
    <scope>NUCLEOTIDE SEQUENCE [LARGE SCALE GENOMIC DNA]</scope>
    <source>
        <strain evidence="1 2">ATCC 19254</strain>
    </source>
</reference>
<proteinExistence type="predicted"/>
<sequence>MKGKSKMPTKIWLKPEQLELYIKQLERFRNLYSQLDQTLESDRKGFQFKAGAPNFQTTLSVSMQLQAKIRQAQSQTYGDVLFFNKELASKVQDLVSKSIELTFAYRDLDLLIKGTDRNNESGLNRIEEQLYQAKRQLKEQGVK</sequence>
<name>C2KIT1_LEUMC</name>
<evidence type="ECO:0000313" key="2">
    <source>
        <dbReference type="Proteomes" id="UP000004283"/>
    </source>
</evidence>